<organism evidence="1 2">
    <name type="scientific">Orycteropus afer afer</name>
    <dbReference type="NCBI Taxonomy" id="1230840"/>
    <lineage>
        <taxon>Eukaryota</taxon>
        <taxon>Metazoa</taxon>
        <taxon>Chordata</taxon>
        <taxon>Craniata</taxon>
        <taxon>Vertebrata</taxon>
        <taxon>Euteleostomi</taxon>
        <taxon>Mammalia</taxon>
        <taxon>Eutheria</taxon>
        <taxon>Afrotheria</taxon>
        <taxon>Tubulidentata</taxon>
        <taxon>Orycteropodidae</taxon>
        <taxon>Orycteropus</taxon>
    </lineage>
</organism>
<keyword evidence="1" id="KW-1185">Reference proteome</keyword>
<proteinExistence type="predicted"/>
<protein>
    <submittedName>
        <fullName evidence="2">Uncharacterized protein C17orf80 homolog</fullName>
    </submittedName>
</protein>
<gene>
    <name evidence="2" type="primary">CUNH17orf80</name>
</gene>
<accession>A0AC54ZGG8</accession>
<sequence length="616" mass="68735">MSDTPPRMEVCPYCKKSFKRLKSHLPYCKKIGTTIPAEPEGCQAKPAVLSHANKRKGPAKEVIKAEEANLKRESKERNTKLIRKKPEGTIKPLPLLGLEKASNKNTDKYIKNQIQFSPKILKNTGPKITFQGETKAQLYASENTSPERELASNLPKSGDRSNPAKTFSPNQERGYCPGLPRNVQTPSAHLKLDSRDLPREELVVKALDVPTDYPSLPVRLNDGVKTVRTSLSSSESRDHLSEFPTDVRNSETQEKNLDSLILGLRVNPLGKIRVEESKVIMFDMKEKELHFGVEVCGSKGNAEKSLSVSTMPAWTSRSDGSKNPSTDDSATEKKCQDEGPYLNLSTLQGTPRNEFLSALQSSHESLSSLAIKFLQEEKEGRVQHQVTGIQTLMEGKGQTSLEPRASHQCHALHTRHQKPVNLTWHHTPKTPFTNHVDAADKRALPSSMGLEWFPELYPGYLGLGVLPGKPQYWNAMAQKPRFISPKGERLSQVLWLERSTTDRRIWEHPTSLATSSFSLLRLLGALQKGWSRCSTITRRGLGGVTVLFTGYFVLCCKWSFGHLSKAFCIFSPIIGISEGFSGWLCVYPNASIRTLPTRPPCHMFLLTSPPLPPRQP</sequence>
<reference evidence="2" key="1">
    <citation type="submission" date="2025-08" db="UniProtKB">
        <authorList>
            <consortium name="RefSeq"/>
        </authorList>
    </citation>
    <scope>IDENTIFICATION</scope>
</reference>
<evidence type="ECO:0000313" key="2">
    <source>
        <dbReference type="RefSeq" id="XP_042639470.1"/>
    </source>
</evidence>
<dbReference type="Proteomes" id="UP000694850">
    <property type="component" value="Unplaced"/>
</dbReference>
<dbReference type="RefSeq" id="XP_042639470.1">
    <property type="nucleotide sequence ID" value="XM_042783536.1"/>
</dbReference>
<name>A0AC54ZGG8_ORYAF</name>
<evidence type="ECO:0000313" key="1">
    <source>
        <dbReference type="Proteomes" id="UP000694850"/>
    </source>
</evidence>